<feature type="modified residue" description="N6-carboxylysine" evidence="15">
    <location>
        <position position="127"/>
    </location>
</feature>
<dbReference type="InterPro" id="IPR000581">
    <property type="entry name" value="ILV_EDD_N"/>
</dbReference>
<evidence type="ECO:0000313" key="18">
    <source>
        <dbReference type="EMBL" id="MFD1928428.1"/>
    </source>
</evidence>
<evidence type="ECO:0000256" key="4">
    <source>
        <dbReference type="ARBA" id="ARBA00022714"/>
    </source>
</evidence>
<sequence>MKKDLRINSKVFSEGTMRAPNRAMLRAVGVTDEDFKKPMIGIASTWSEVTPCNIHIDKLAIAAKEGAREAGGVPFIFNTITVSDGISMGTEGMRYSLPSRDVIADSIETVVGGESLDGLVTIGGCDKNMPGCMIAIANSEVPSVFVYGGTISPGNHEGQKLDIVSVFEGVGQLNNGTIDEETLRAIECKACPGAGSCGGMYTANTMSSAIEAMGMSLPSSSSNPATSSAKLEDCKAAGHAVYNLLEKDIYPKDIMTKEAFENAITVVMALGGSTNAVLHLLAIAHAIEVDLTMEDFNRIQKKTPHIADLKPSGQYVMEDLYRIGGVSAVMKRLFEAGYLHGDCMTVTGKTIAENLKDAPDLAEGQEIIMPFDKAFSKDGPLVVLKGNLAPSGAVAKVSGVSVTTHTGPARVYNTEKEATQAVMDNKINDGDVLVIRYAGPKGGPGMPEMLSISGILIGKGLGEKVALLTDGRFSGGTHGLVVGHIAPEAQVGGPIALLKEGDMVTVSSAKQEISVDVSEEELENRRKEWVAPPLHKRGVLGKYAHNVSCSSIGAVTDNFNR</sequence>
<dbReference type="InterPro" id="IPR037237">
    <property type="entry name" value="IlvD/EDD_N"/>
</dbReference>
<dbReference type="PROSITE" id="PS00886">
    <property type="entry name" value="ILVD_EDD_1"/>
    <property type="match status" value="1"/>
</dbReference>
<comment type="pathway">
    <text evidence="13 15">Amino-acid biosynthesis; L-isoleucine biosynthesis; L-isoleucine from 2-oxobutanoate: step 3/4.</text>
</comment>
<dbReference type="PANTHER" id="PTHR21000">
    <property type="entry name" value="DIHYDROXY-ACID DEHYDRATASE DAD"/>
    <property type="match status" value="1"/>
</dbReference>
<evidence type="ECO:0000259" key="17">
    <source>
        <dbReference type="Pfam" id="PF24877"/>
    </source>
</evidence>
<comment type="catalytic activity">
    <reaction evidence="11">
        <text>(2R)-2,3-dihydroxy-3-methylbutanoate = 3-methyl-2-oxobutanoate + H2O</text>
        <dbReference type="Rhea" id="RHEA:24809"/>
        <dbReference type="ChEBI" id="CHEBI:11851"/>
        <dbReference type="ChEBI" id="CHEBI:15377"/>
        <dbReference type="ChEBI" id="CHEBI:49072"/>
        <dbReference type="EC" id="4.2.1.9"/>
    </reaction>
    <physiologicalReaction direction="left-to-right" evidence="11">
        <dbReference type="Rhea" id="RHEA:24810"/>
    </physiologicalReaction>
</comment>
<dbReference type="InterPro" id="IPR020558">
    <property type="entry name" value="DiOHA_6PGluconate_deHydtase_CS"/>
</dbReference>
<name>A0ABW4SG29_9BACL</name>
<comment type="function">
    <text evidence="15">Functions in the biosynthesis of branched-chain amino acids. Catalyzes the dehydration of (2R,3R)-2,3-dihydroxy-3-methylpentanoate (2,3-dihydroxy-3-methylvalerate) into 2-oxo-3-methylpentanoate (2-oxo-3-methylvalerate) and of (2R)-2,3-dihydroxy-3-methylbutanoate (2,3-dihydroxyisovalerate) into 2-oxo-3-methylbutanoate (2-oxoisovalerate), the penultimate precursor to L-isoleucine and L-valine, respectively.</text>
</comment>
<dbReference type="HAMAP" id="MF_00012">
    <property type="entry name" value="IlvD"/>
    <property type="match status" value="1"/>
</dbReference>
<keyword evidence="8 15" id="KW-0411">Iron-sulfur</keyword>
<dbReference type="SUPFAM" id="SSF52016">
    <property type="entry name" value="LeuD/IlvD-like"/>
    <property type="match status" value="1"/>
</dbReference>
<feature type="binding site" evidence="15">
    <location>
        <position position="52"/>
    </location>
    <ligand>
        <name>[2Fe-2S] cluster</name>
        <dbReference type="ChEBI" id="CHEBI:190135"/>
    </ligand>
</feature>
<dbReference type="Pfam" id="PF00920">
    <property type="entry name" value="ILVD_EDD_N"/>
    <property type="match status" value="1"/>
</dbReference>
<keyword evidence="19" id="KW-1185">Reference proteome</keyword>
<comment type="caution">
    <text evidence="15">Lacks conserved residue(s) required for the propagation of feature annotation.</text>
</comment>
<comment type="subunit">
    <text evidence="15">Homodimer.</text>
</comment>
<dbReference type="RefSeq" id="WP_381537783.1">
    <property type="nucleotide sequence ID" value="NZ_JBHUGI010000027.1"/>
</dbReference>
<comment type="cofactor">
    <cofactor evidence="15">
        <name>[2Fe-2S] cluster</name>
        <dbReference type="ChEBI" id="CHEBI:190135"/>
    </cofactor>
    <text evidence="15">Binds 1 [2Fe-2S] cluster per subunit. This cluster acts as a Lewis acid cofactor.</text>
</comment>
<dbReference type="EC" id="4.2.1.9" evidence="14 15"/>
<dbReference type="Proteomes" id="UP001597218">
    <property type="component" value="Unassembled WGS sequence"/>
</dbReference>
<evidence type="ECO:0000313" key="19">
    <source>
        <dbReference type="Proteomes" id="UP001597218"/>
    </source>
</evidence>
<keyword evidence="10 15" id="KW-0100">Branched-chain amino acid biosynthesis</keyword>
<keyword evidence="9 15" id="KW-0456">Lyase</keyword>
<comment type="similarity">
    <text evidence="2 15">Belongs to the IlvD/Edd family.</text>
</comment>
<evidence type="ECO:0000256" key="10">
    <source>
        <dbReference type="ARBA" id="ARBA00023304"/>
    </source>
</evidence>
<evidence type="ECO:0000256" key="8">
    <source>
        <dbReference type="ARBA" id="ARBA00023014"/>
    </source>
</evidence>
<dbReference type="SUPFAM" id="SSF143975">
    <property type="entry name" value="IlvD/EDD N-terminal domain-like"/>
    <property type="match status" value="1"/>
</dbReference>
<dbReference type="Pfam" id="PF24877">
    <property type="entry name" value="ILV_EDD_C"/>
    <property type="match status" value="1"/>
</dbReference>
<dbReference type="Gene3D" id="3.50.30.80">
    <property type="entry name" value="IlvD/EDD C-terminal domain-like"/>
    <property type="match status" value="1"/>
</dbReference>
<dbReference type="PROSITE" id="PS00887">
    <property type="entry name" value="ILVD_EDD_2"/>
    <property type="match status" value="1"/>
</dbReference>
<evidence type="ECO:0000259" key="16">
    <source>
        <dbReference type="Pfam" id="PF00920"/>
    </source>
</evidence>
<dbReference type="InterPro" id="IPR050165">
    <property type="entry name" value="DHAD_IlvD/Edd"/>
</dbReference>
<feature type="binding site" evidence="15">
    <location>
        <position position="126"/>
    </location>
    <ligand>
        <name>Mg(2+)</name>
        <dbReference type="ChEBI" id="CHEBI:18420"/>
    </ligand>
</feature>
<comment type="cofactor">
    <cofactor evidence="1 15">
        <name>Mg(2+)</name>
        <dbReference type="ChEBI" id="CHEBI:18420"/>
    </cofactor>
</comment>
<comment type="catalytic activity">
    <reaction evidence="15">
        <text>(2R,3R)-2,3-dihydroxy-3-methylpentanoate = (S)-3-methyl-2-oxopentanoate + H2O</text>
        <dbReference type="Rhea" id="RHEA:27694"/>
        <dbReference type="ChEBI" id="CHEBI:15377"/>
        <dbReference type="ChEBI" id="CHEBI:35146"/>
        <dbReference type="ChEBI" id="CHEBI:49258"/>
        <dbReference type="EC" id="4.2.1.9"/>
    </reaction>
</comment>
<keyword evidence="7 15" id="KW-0408">Iron</keyword>
<dbReference type="NCBIfam" id="TIGR00110">
    <property type="entry name" value="ilvD"/>
    <property type="match status" value="1"/>
</dbReference>
<comment type="caution">
    <text evidence="18">The sequence shown here is derived from an EMBL/GenBank/DDBJ whole genome shotgun (WGS) entry which is preliminary data.</text>
</comment>
<evidence type="ECO:0000256" key="2">
    <source>
        <dbReference type="ARBA" id="ARBA00006486"/>
    </source>
</evidence>
<keyword evidence="3 15" id="KW-0028">Amino-acid biosynthesis</keyword>
<keyword evidence="6 15" id="KW-0460">Magnesium</keyword>
<feature type="binding site" evidence="15">
    <location>
        <position position="448"/>
    </location>
    <ligand>
        <name>Mg(2+)</name>
        <dbReference type="ChEBI" id="CHEBI:18420"/>
    </ligand>
</feature>
<comment type="pathway">
    <text evidence="12 15">Amino-acid biosynthesis; L-valine biosynthesis; L-valine from pyruvate: step 3/4.</text>
</comment>
<feature type="domain" description="Dihydroxy-acid/6-phosphogluconate dehydratase C-terminal" evidence="17">
    <location>
        <begin position="366"/>
        <end position="554"/>
    </location>
</feature>
<keyword evidence="4 15" id="KW-0001">2Fe-2S</keyword>
<evidence type="ECO:0000256" key="9">
    <source>
        <dbReference type="ARBA" id="ARBA00023239"/>
    </source>
</evidence>
<dbReference type="InterPro" id="IPR056740">
    <property type="entry name" value="ILV_EDD_C"/>
</dbReference>
<evidence type="ECO:0000256" key="13">
    <source>
        <dbReference type="ARBA" id="ARBA00029437"/>
    </source>
</evidence>
<evidence type="ECO:0000256" key="7">
    <source>
        <dbReference type="ARBA" id="ARBA00023004"/>
    </source>
</evidence>
<keyword evidence="5 15" id="KW-0479">Metal-binding</keyword>
<evidence type="ECO:0000256" key="3">
    <source>
        <dbReference type="ARBA" id="ARBA00022605"/>
    </source>
</evidence>
<feature type="domain" description="Dihydroxy-acid/6-phosphogluconate dehydratase N-terminal" evidence="16">
    <location>
        <begin position="37"/>
        <end position="354"/>
    </location>
</feature>
<dbReference type="NCBIfam" id="NF002068">
    <property type="entry name" value="PRK00911.1"/>
    <property type="match status" value="1"/>
</dbReference>
<dbReference type="InterPro" id="IPR004404">
    <property type="entry name" value="DihydroxyA_deHydtase"/>
</dbReference>
<protein>
    <recommendedName>
        <fullName evidence="14 15">Dihydroxy-acid dehydratase</fullName>
        <shortName evidence="15">DAD</shortName>
        <ecNumber evidence="14 15">4.2.1.9</ecNumber>
    </recommendedName>
</protein>
<evidence type="ECO:0000256" key="14">
    <source>
        <dbReference type="ARBA" id="ARBA00029490"/>
    </source>
</evidence>
<accession>A0ABW4SG29</accession>
<gene>
    <name evidence="15 18" type="primary">ilvD</name>
    <name evidence="18" type="ORF">ACFSFY_10230</name>
</gene>
<evidence type="ECO:0000256" key="15">
    <source>
        <dbReference type="HAMAP-Rule" id="MF_00012"/>
    </source>
</evidence>
<dbReference type="EMBL" id="JBHUGI010000027">
    <property type="protein sequence ID" value="MFD1928428.1"/>
    <property type="molecule type" value="Genomic_DNA"/>
</dbReference>
<feature type="binding site" description="via carbamate group" evidence="15">
    <location>
        <position position="127"/>
    </location>
    <ligand>
        <name>Mg(2+)</name>
        <dbReference type="ChEBI" id="CHEBI:18420"/>
    </ligand>
</feature>
<evidence type="ECO:0000256" key="1">
    <source>
        <dbReference type="ARBA" id="ARBA00001946"/>
    </source>
</evidence>
<organism evidence="18 19">
    <name type="scientific">Sporosarcina siberiensis</name>
    <dbReference type="NCBI Taxonomy" id="1365606"/>
    <lineage>
        <taxon>Bacteria</taxon>
        <taxon>Bacillati</taxon>
        <taxon>Bacillota</taxon>
        <taxon>Bacilli</taxon>
        <taxon>Bacillales</taxon>
        <taxon>Caryophanaceae</taxon>
        <taxon>Sporosarcina</taxon>
    </lineage>
</organism>
<evidence type="ECO:0000256" key="6">
    <source>
        <dbReference type="ARBA" id="ARBA00022842"/>
    </source>
</evidence>
<evidence type="ECO:0000256" key="11">
    <source>
        <dbReference type="ARBA" id="ARBA00029304"/>
    </source>
</evidence>
<dbReference type="PANTHER" id="PTHR21000:SF5">
    <property type="entry name" value="DIHYDROXY-ACID DEHYDRATASE, MITOCHONDRIAL"/>
    <property type="match status" value="1"/>
</dbReference>
<feature type="active site" description="Proton acceptor" evidence="15">
    <location>
        <position position="474"/>
    </location>
</feature>
<feature type="binding site" evidence="15">
    <location>
        <position position="84"/>
    </location>
    <ligand>
        <name>Mg(2+)</name>
        <dbReference type="ChEBI" id="CHEBI:18420"/>
    </ligand>
</feature>
<dbReference type="GO" id="GO:0004160">
    <property type="term" value="F:dihydroxy-acid dehydratase activity"/>
    <property type="evidence" value="ECO:0007669"/>
    <property type="project" value="UniProtKB-EC"/>
</dbReference>
<proteinExistence type="inferred from homology"/>
<evidence type="ECO:0000256" key="12">
    <source>
        <dbReference type="ARBA" id="ARBA00029436"/>
    </source>
</evidence>
<dbReference type="InterPro" id="IPR042096">
    <property type="entry name" value="Dihydro-acid_dehy_C"/>
</dbReference>
<reference evidence="19" key="1">
    <citation type="journal article" date="2019" name="Int. J. Syst. Evol. Microbiol.">
        <title>The Global Catalogue of Microorganisms (GCM) 10K type strain sequencing project: providing services to taxonomists for standard genome sequencing and annotation.</title>
        <authorList>
            <consortium name="The Broad Institute Genomics Platform"/>
            <consortium name="The Broad Institute Genome Sequencing Center for Infectious Disease"/>
            <person name="Wu L."/>
            <person name="Ma J."/>
        </authorList>
    </citation>
    <scope>NUCLEOTIDE SEQUENCE [LARGE SCALE GENOMIC DNA]</scope>
    <source>
        <strain evidence="19">CGMCC 4.7177</strain>
    </source>
</reference>
<evidence type="ECO:0000256" key="5">
    <source>
        <dbReference type="ARBA" id="ARBA00022723"/>
    </source>
</evidence>